<protein>
    <submittedName>
        <fullName evidence="1">Uncharacterized protein</fullName>
    </submittedName>
</protein>
<organism evidence="1 2">
    <name type="scientific">Pseudorhodoferax soli</name>
    <dbReference type="NCBI Taxonomy" id="545864"/>
    <lineage>
        <taxon>Bacteria</taxon>
        <taxon>Pseudomonadati</taxon>
        <taxon>Pseudomonadota</taxon>
        <taxon>Betaproteobacteria</taxon>
        <taxon>Burkholderiales</taxon>
        <taxon>Comamonadaceae</taxon>
    </lineage>
</organism>
<name>A0A368Y0K4_9BURK</name>
<sequence>MGNNGAMGAADFLLSPAVQQLLQRTLADPGKQFAAADLAKACKLELPQVQETLAHLLDNGVLLRGEAREGQPETVGINQGFVFYPELRRIALKSFAGAEPLRAMLQSKFRASVQRAFLLGEDAETGALNLLLVYAELAPEREALDQALRKLLKSGALRQHVQADVVSARRFEALKRGDALHARLAADGCIDISPTGPKKSKAAPAPPLGFLQRARQRLGGLRN</sequence>
<evidence type="ECO:0000313" key="1">
    <source>
        <dbReference type="EMBL" id="RCW72828.1"/>
    </source>
</evidence>
<keyword evidence="2" id="KW-1185">Reference proteome</keyword>
<evidence type="ECO:0000313" key="2">
    <source>
        <dbReference type="Proteomes" id="UP000252884"/>
    </source>
</evidence>
<dbReference type="EMBL" id="QPJK01000003">
    <property type="protein sequence ID" value="RCW72828.1"/>
    <property type="molecule type" value="Genomic_DNA"/>
</dbReference>
<reference evidence="1 2" key="1">
    <citation type="submission" date="2018-07" db="EMBL/GenBank/DDBJ databases">
        <title>Genomic Encyclopedia of Type Strains, Phase IV (KMG-IV): sequencing the most valuable type-strain genomes for metagenomic binning, comparative biology and taxonomic classification.</title>
        <authorList>
            <person name="Goeker M."/>
        </authorList>
    </citation>
    <scope>NUCLEOTIDE SEQUENCE [LARGE SCALE GENOMIC DNA]</scope>
    <source>
        <strain evidence="1 2">DSM 21634</strain>
    </source>
</reference>
<gene>
    <name evidence="1" type="ORF">DES41_103435</name>
</gene>
<comment type="caution">
    <text evidence="1">The sequence shown here is derived from an EMBL/GenBank/DDBJ whole genome shotgun (WGS) entry which is preliminary data.</text>
</comment>
<proteinExistence type="predicted"/>
<dbReference type="Proteomes" id="UP000252884">
    <property type="component" value="Unassembled WGS sequence"/>
</dbReference>
<accession>A0A368Y0K4</accession>
<dbReference type="AlphaFoldDB" id="A0A368Y0K4"/>